<organism evidence="2 3">
    <name type="scientific">Saguinus oedipus</name>
    <name type="common">Cotton-top tamarin</name>
    <name type="synonym">Oedipomidas oedipus</name>
    <dbReference type="NCBI Taxonomy" id="9490"/>
    <lineage>
        <taxon>Eukaryota</taxon>
        <taxon>Metazoa</taxon>
        <taxon>Chordata</taxon>
        <taxon>Craniata</taxon>
        <taxon>Vertebrata</taxon>
        <taxon>Euteleostomi</taxon>
        <taxon>Mammalia</taxon>
        <taxon>Eutheria</taxon>
        <taxon>Euarchontoglires</taxon>
        <taxon>Primates</taxon>
        <taxon>Haplorrhini</taxon>
        <taxon>Platyrrhini</taxon>
        <taxon>Cebidae</taxon>
        <taxon>Callitrichinae</taxon>
        <taxon>Saguinus</taxon>
    </lineage>
</organism>
<proteinExistence type="predicted"/>
<evidence type="ECO:0000256" key="1">
    <source>
        <dbReference type="SAM" id="MobiDB-lite"/>
    </source>
</evidence>
<accession>A0ABQ9U8U5</accession>
<evidence type="ECO:0000313" key="3">
    <source>
        <dbReference type="Proteomes" id="UP001266305"/>
    </source>
</evidence>
<name>A0ABQ9U8U5_SAGOE</name>
<gene>
    <name evidence="2" type="ORF">P7K49_030013</name>
</gene>
<protein>
    <submittedName>
        <fullName evidence="2">Uncharacterized protein</fullName>
    </submittedName>
</protein>
<dbReference type="EMBL" id="JASSZA010000015">
    <property type="protein sequence ID" value="KAK2093484.1"/>
    <property type="molecule type" value="Genomic_DNA"/>
</dbReference>
<reference evidence="2 3" key="1">
    <citation type="submission" date="2023-05" db="EMBL/GenBank/DDBJ databases">
        <title>B98-5 Cell Line De Novo Hybrid Assembly: An Optical Mapping Approach.</title>
        <authorList>
            <person name="Kananen K."/>
            <person name="Auerbach J.A."/>
            <person name="Kautto E."/>
            <person name="Blachly J.S."/>
        </authorList>
    </citation>
    <scope>NUCLEOTIDE SEQUENCE [LARGE SCALE GENOMIC DNA]</scope>
    <source>
        <strain evidence="2">B95-8</strain>
        <tissue evidence="2">Cell line</tissue>
    </source>
</reference>
<feature type="region of interest" description="Disordered" evidence="1">
    <location>
        <begin position="29"/>
        <end position="56"/>
    </location>
</feature>
<comment type="caution">
    <text evidence="2">The sequence shown here is derived from an EMBL/GenBank/DDBJ whole genome shotgun (WGS) entry which is preliminary data.</text>
</comment>
<dbReference type="Proteomes" id="UP001266305">
    <property type="component" value="Unassembled WGS sequence"/>
</dbReference>
<feature type="non-terminal residue" evidence="2">
    <location>
        <position position="56"/>
    </location>
</feature>
<evidence type="ECO:0000313" key="2">
    <source>
        <dbReference type="EMBL" id="KAK2093484.1"/>
    </source>
</evidence>
<sequence length="56" mass="6006">MQKAPLTLQVEQRKPSPLKLQHSSLACENLDQGPNLRPPNDRLAAGGSCPFPGKAV</sequence>
<keyword evidence="3" id="KW-1185">Reference proteome</keyword>